<evidence type="ECO:0000256" key="1">
    <source>
        <dbReference type="ARBA" id="ARBA00022598"/>
    </source>
</evidence>
<reference evidence="6 7" key="1">
    <citation type="submission" date="2021-03" db="EMBL/GenBank/DDBJ databases">
        <title>Sequencing the genomes of 1000 actinobacteria strains.</title>
        <authorList>
            <person name="Klenk H.-P."/>
        </authorList>
    </citation>
    <scope>NUCLEOTIDE SEQUENCE [LARGE SCALE GENOMIC DNA]</scope>
    <source>
        <strain evidence="6 7">DSM 46670</strain>
    </source>
</reference>
<dbReference type="PANTHER" id="PTHR43585">
    <property type="entry name" value="FUMIPYRROLE BIOSYNTHESIS PROTEIN C"/>
    <property type="match status" value="1"/>
</dbReference>
<dbReference type="EMBL" id="JAGINW010000001">
    <property type="protein sequence ID" value="MBP2326482.1"/>
    <property type="molecule type" value="Genomic_DNA"/>
</dbReference>
<protein>
    <submittedName>
        <fullName evidence="6">Biotin carboxylase</fullName>
    </submittedName>
</protein>
<dbReference type="Pfam" id="PF13535">
    <property type="entry name" value="ATP-grasp_4"/>
    <property type="match status" value="1"/>
</dbReference>
<keyword evidence="2 4" id="KW-0547">Nucleotide-binding</keyword>
<evidence type="ECO:0000313" key="7">
    <source>
        <dbReference type="Proteomes" id="UP001519332"/>
    </source>
</evidence>
<dbReference type="InterPro" id="IPR011761">
    <property type="entry name" value="ATP-grasp"/>
</dbReference>
<gene>
    <name evidence="6" type="ORF">JOF56_006867</name>
</gene>
<dbReference type="InterPro" id="IPR041472">
    <property type="entry name" value="BL00235/CARNS1_N"/>
</dbReference>
<dbReference type="SUPFAM" id="SSF56059">
    <property type="entry name" value="Glutathione synthetase ATP-binding domain-like"/>
    <property type="match status" value="1"/>
</dbReference>
<organism evidence="6 7">
    <name type="scientific">Kibdelosporangium banguiense</name>
    <dbReference type="NCBI Taxonomy" id="1365924"/>
    <lineage>
        <taxon>Bacteria</taxon>
        <taxon>Bacillati</taxon>
        <taxon>Actinomycetota</taxon>
        <taxon>Actinomycetes</taxon>
        <taxon>Pseudonocardiales</taxon>
        <taxon>Pseudonocardiaceae</taxon>
        <taxon>Kibdelosporangium</taxon>
    </lineage>
</organism>
<evidence type="ECO:0000256" key="2">
    <source>
        <dbReference type="ARBA" id="ARBA00022741"/>
    </source>
</evidence>
<evidence type="ECO:0000313" key="6">
    <source>
        <dbReference type="EMBL" id="MBP2326482.1"/>
    </source>
</evidence>
<proteinExistence type="predicted"/>
<evidence type="ECO:0000256" key="4">
    <source>
        <dbReference type="PROSITE-ProRule" id="PRU00409"/>
    </source>
</evidence>
<dbReference type="PROSITE" id="PS50975">
    <property type="entry name" value="ATP_GRASP"/>
    <property type="match status" value="1"/>
</dbReference>
<evidence type="ECO:0000256" key="3">
    <source>
        <dbReference type="ARBA" id="ARBA00022840"/>
    </source>
</evidence>
<accession>A0ABS4TQ03</accession>
<name>A0ABS4TQ03_9PSEU</name>
<keyword evidence="3 4" id="KW-0067">ATP-binding</keyword>
<keyword evidence="1" id="KW-0436">Ligase</keyword>
<dbReference type="Proteomes" id="UP001519332">
    <property type="component" value="Unassembled WGS sequence"/>
</dbReference>
<sequence length="433" mass="46742">MKLLALEAVQNATYYLSRYRQIEDYGVQLHVLNGLGDNGFWPAERYRVVGSQHIDDLVAAARSWHAEEDFDGVLSFSESAVVAVATVAEALGLPGIGADAARTSRNKLLMRQAHQRAGVPHPQFRMVPDLASALVTAEEFGYPVILKPTLGAASNFVFRLDGPEDVRLRFAQAVDGIEQMSWFRMQPDGQDAGPHGLLMESFLDGPEFLTESLIWDGEVYIGSIVDRVTIEGGTFDDDVHHAPTALSEDDLAAVHRVIAAAARAQGINRSVLHAEVRFHRGEPHLLEIAVRPGGGGLDYFARLSAGYCPIRAMVDVARGVRPDVTHYRPTGVHTAGTCLISGPGQVEEITVPASVAESDRVFFLKITAKPGDVIKRPPHGNNILGFLCTTGTSFDDAMAAAYELAEQIEVRLSTASAARPLQLSSMPGAVAGR</sequence>
<dbReference type="PANTHER" id="PTHR43585:SF2">
    <property type="entry name" value="ATP-GRASP ENZYME FSQD"/>
    <property type="match status" value="1"/>
</dbReference>
<evidence type="ECO:0000259" key="5">
    <source>
        <dbReference type="PROSITE" id="PS50975"/>
    </source>
</evidence>
<dbReference type="Gene3D" id="3.30.470.20">
    <property type="entry name" value="ATP-grasp fold, B domain"/>
    <property type="match status" value="1"/>
</dbReference>
<dbReference type="RefSeq" id="WP_209643543.1">
    <property type="nucleotide sequence ID" value="NZ_JAGINW010000001.1"/>
</dbReference>
<comment type="caution">
    <text evidence="6">The sequence shown here is derived from an EMBL/GenBank/DDBJ whole genome shotgun (WGS) entry which is preliminary data.</text>
</comment>
<keyword evidence="7" id="KW-1185">Reference proteome</keyword>
<dbReference type="Gene3D" id="3.40.50.20">
    <property type="match status" value="1"/>
</dbReference>
<dbReference type="Pfam" id="PF18130">
    <property type="entry name" value="ATPgrasp_N"/>
    <property type="match status" value="1"/>
</dbReference>
<dbReference type="Pfam" id="PF18603">
    <property type="entry name" value="LAL_C2"/>
    <property type="match status" value="1"/>
</dbReference>
<dbReference type="InterPro" id="IPR040570">
    <property type="entry name" value="LAL_C2"/>
</dbReference>
<feature type="domain" description="ATP-grasp" evidence="5">
    <location>
        <begin position="111"/>
        <end position="318"/>
    </location>
</feature>
<dbReference type="InterPro" id="IPR052032">
    <property type="entry name" value="ATP-dep_AA_Ligase"/>
</dbReference>